<comment type="subcellular location">
    <subcellularLocation>
        <location evidence="9">Mitochondrion outer membrane</location>
        <topology evidence="9">Single-pass type IV membrane protein</topology>
    </subcellularLocation>
    <subcellularLocation>
        <location evidence="9">Peroxisome</location>
    </subcellularLocation>
</comment>
<evidence type="ECO:0000313" key="13">
    <source>
        <dbReference type="EMBL" id="TRY99115.1"/>
    </source>
</evidence>
<evidence type="ECO:0000313" key="14">
    <source>
        <dbReference type="Proteomes" id="UP000316079"/>
    </source>
</evidence>
<evidence type="ECO:0000256" key="7">
    <source>
        <dbReference type="ARBA" id="ARBA00023136"/>
    </source>
</evidence>
<accession>A0A553RAC7</accession>
<keyword evidence="2 9" id="KW-0812">Transmembrane</keyword>
<keyword evidence="3 9" id="KW-1000">Mitochondrion outer membrane</keyword>
<feature type="coiled-coil region" evidence="10">
    <location>
        <begin position="202"/>
        <end position="229"/>
    </location>
</feature>
<keyword evidence="4 9" id="KW-1133">Transmembrane helix</keyword>
<keyword evidence="5 10" id="KW-0175">Coiled coil</keyword>
<dbReference type="Proteomes" id="UP000316079">
    <property type="component" value="Unassembled WGS sequence"/>
</dbReference>
<keyword evidence="8 9" id="KW-0576">Peroxisome</keyword>
<evidence type="ECO:0000256" key="1">
    <source>
        <dbReference type="ARBA" id="ARBA00009806"/>
    </source>
</evidence>
<dbReference type="GO" id="GO:0090141">
    <property type="term" value="P:positive regulation of mitochondrial fission"/>
    <property type="evidence" value="ECO:0007669"/>
    <property type="project" value="UniProtKB-UniRule"/>
</dbReference>
<proteinExistence type="inferred from homology"/>
<evidence type="ECO:0000256" key="8">
    <source>
        <dbReference type="ARBA" id="ARBA00023140"/>
    </source>
</evidence>
<keyword evidence="6 9" id="KW-0496">Mitochondrion</keyword>
<feature type="domain" description="Mff-like" evidence="12">
    <location>
        <begin position="128"/>
        <end position="251"/>
    </location>
</feature>
<dbReference type="OrthoDB" id="5986838at2759"/>
<reference evidence="13 14" key="1">
    <citation type="journal article" date="2019" name="Sci. Data">
        <title>Hybrid genome assembly and annotation of Danionella translucida.</title>
        <authorList>
            <person name="Kadobianskyi M."/>
            <person name="Schulze L."/>
            <person name="Schuelke M."/>
            <person name="Judkewitz B."/>
        </authorList>
    </citation>
    <scope>NUCLEOTIDE SEQUENCE [LARGE SCALE GENOMIC DNA]</scope>
    <source>
        <strain evidence="13 14">Bolton</strain>
    </source>
</reference>
<dbReference type="InterPro" id="IPR008518">
    <property type="entry name" value="Mff/Tango-11"/>
</dbReference>
<dbReference type="GO" id="GO:0005741">
    <property type="term" value="C:mitochondrial outer membrane"/>
    <property type="evidence" value="ECO:0007669"/>
    <property type="project" value="UniProtKB-SubCell"/>
</dbReference>
<dbReference type="PANTHER" id="PTHR16501">
    <property type="entry name" value="TRANSPORT AND GOLGI ORGANIZATION PROTEIN 11"/>
    <property type="match status" value="1"/>
</dbReference>
<keyword evidence="14" id="KW-1185">Reference proteome</keyword>
<dbReference type="GO" id="GO:0090314">
    <property type="term" value="P:positive regulation of protein targeting to membrane"/>
    <property type="evidence" value="ECO:0007669"/>
    <property type="project" value="UniProtKB-UniRule"/>
</dbReference>
<evidence type="ECO:0000256" key="6">
    <source>
        <dbReference type="ARBA" id="ARBA00023128"/>
    </source>
</evidence>
<dbReference type="GO" id="GO:0006626">
    <property type="term" value="P:protein targeting to mitochondrion"/>
    <property type="evidence" value="ECO:0007669"/>
    <property type="project" value="TreeGrafter"/>
</dbReference>
<evidence type="ECO:0000256" key="2">
    <source>
        <dbReference type="ARBA" id="ARBA00022692"/>
    </source>
</evidence>
<comment type="caution">
    <text evidence="13">The sequence shown here is derived from an EMBL/GenBank/DDBJ whole genome shotgun (WGS) entry which is preliminary data.</text>
</comment>
<dbReference type="GO" id="GO:0005777">
    <property type="term" value="C:peroxisome"/>
    <property type="evidence" value="ECO:0007669"/>
    <property type="project" value="UniProtKB-SubCell"/>
</dbReference>
<dbReference type="GO" id="GO:0000266">
    <property type="term" value="P:mitochondrial fission"/>
    <property type="evidence" value="ECO:0007669"/>
    <property type="project" value="UniProtKB-UniRule"/>
</dbReference>
<dbReference type="InterPro" id="IPR039433">
    <property type="entry name" value="Mff-like_dom"/>
</dbReference>
<evidence type="ECO:0000256" key="4">
    <source>
        <dbReference type="ARBA" id="ARBA00022989"/>
    </source>
</evidence>
<feature type="region of interest" description="Disordered" evidence="11">
    <location>
        <begin position="165"/>
        <end position="185"/>
    </location>
</feature>
<keyword evidence="7 9" id="KW-0472">Membrane</keyword>
<evidence type="ECO:0000259" key="12">
    <source>
        <dbReference type="Pfam" id="PF05644"/>
    </source>
</evidence>
<dbReference type="AlphaFoldDB" id="A0A553RAC7"/>
<dbReference type="Pfam" id="PF05644">
    <property type="entry name" value="Miff"/>
    <property type="match status" value="1"/>
</dbReference>
<comment type="function">
    <text evidence="9">Plays a role in mitochondrial and peroxisomal fission. Promotes the recruitment and association of the fission mediator dynamin-related protein 1 (DNM1L) to the mitochondrial surface.</text>
</comment>
<gene>
    <name evidence="13" type="ORF">DNTS_007003</name>
</gene>
<evidence type="ECO:0000256" key="11">
    <source>
        <dbReference type="SAM" id="MobiDB-lite"/>
    </source>
</evidence>
<organism evidence="13 14">
    <name type="scientific">Danionella cerebrum</name>
    <dbReference type="NCBI Taxonomy" id="2873325"/>
    <lineage>
        <taxon>Eukaryota</taxon>
        <taxon>Metazoa</taxon>
        <taxon>Chordata</taxon>
        <taxon>Craniata</taxon>
        <taxon>Vertebrata</taxon>
        <taxon>Euteleostomi</taxon>
        <taxon>Actinopterygii</taxon>
        <taxon>Neopterygii</taxon>
        <taxon>Teleostei</taxon>
        <taxon>Ostariophysi</taxon>
        <taxon>Cypriniformes</taxon>
        <taxon>Danionidae</taxon>
        <taxon>Danioninae</taxon>
        <taxon>Danionella</taxon>
    </lineage>
</organism>
<feature type="region of interest" description="Disordered" evidence="11">
    <location>
        <begin position="67"/>
        <end position="100"/>
    </location>
</feature>
<sequence length="251" mass="28372">MASPPGYFGDGPPLRERDSRFTEVISQKMRVPDRLRIGHAPDAPDLSPRPLFSKQASTVWGVPHRETVQSPMRRSYSDHAFGRTPPGTPSHSRPGVYTHSPRSVGHPAVVHTDPSLLRHPATISIPPDLLSPQSFLQTAKQLGHQASQKLLQTLTQKYRSRFGYPEKQPSQAMEAQPEHSKTSASQELWFSPEEEPATAVEIMVLRRQLLKMNRRIAGLERQNAERRQTELLLFSLLVSACLINGWLWIRR</sequence>
<evidence type="ECO:0000256" key="3">
    <source>
        <dbReference type="ARBA" id="ARBA00022787"/>
    </source>
</evidence>
<evidence type="ECO:0000256" key="10">
    <source>
        <dbReference type="SAM" id="Coils"/>
    </source>
</evidence>
<comment type="similarity">
    <text evidence="1 9">Belongs to the Tango11 family.</text>
</comment>
<evidence type="ECO:0000256" key="9">
    <source>
        <dbReference type="RuleBase" id="RU368040"/>
    </source>
</evidence>
<dbReference type="EMBL" id="SRMA01025104">
    <property type="protein sequence ID" value="TRY99115.1"/>
    <property type="molecule type" value="Genomic_DNA"/>
</dbReference>
<evidence type="ECO:0000256" key="5">
    <source>
        <dbReference type="ARBA" id="ARBA00023054"/>
    </source>
</evidence>
<name>A0A553RAC7_9TELE</name>
<protein>
    <recommendedName>
        <fullName evidence="9">Mitochondrial fission factor</fullName>
    </recommendedName>
</protein>
<feature type="transmembrane region" description="Helical" evidence="9">
    <location>
        <begin position="231"/>
        <end position="249"/>
    </location>
</feature>
<dbReference type="PANTHER" id="PTHR16501:SF16">
    <property type="entry name" value="MITOCHONDRIAL FISSION FACTOR"/>
    <property type="match status" value="1"/>
</dbReference>
<feature type="region of interest" description="Disordered" evidence="11">
    <location>
        <begin position="32"/>
        <end position="51"/>
    </location>
</feature>